<protein>
    <submittedName>
        <fullName evidence="16">TonB-dependent receptor</fullName>
    </submittedName>
</protein>
<dbReference type="InterPro" id="IPR041700">
    <property type="entry name" value="OMP_b-brl_3"/>
</dbReference>
<dbReference type="OrthoDB" id="910296at2"/>
<feature type="region of interest" description="Disordered" evidence="11">
    <location>
        <begin position="736"/>
        <end position="768"/>
    </location>
</feature>
<evidence type="ECO:0000256" key="6">
    <source>
        <dbReference type="ARBA" id="ARBA00022729"/>
    </source>
</evidence>
<keyword evidence="4 10" id="KW-1134">Transmembrane beta strand</keyword>
<gene>
    <name evidence="15" type="ORF">GCM10011572_36630</name>
    <name evidence="16" type="ORF">GM672_03205</name>
</gene>
<dbReference type="GO" id="GO:0044718">
    <property type="term" value="P:siderophore transmembrane transport"/>
    <property type="evidence" value="ECO:0007669"/>
    <property type="project" value="TreeGrafter"/>
</dbReference>
<dbReference type="SUPFAM" id="SSF56935">
    <property type="entry name" value="Porins"/>
    <property type="match status" value="1"/>
</dbReference>
<keyword evidence="7 10" id="KW-0472">Membrane</keyword>
<keyword evidence="18" id="KW-1185">Reference proteome</keyword>
<dbReference type="InterPro" id="IPR012910">
    <property type="entry name" value="Plug_dom"/>
</dbReference>
<feature type="compositionally biased region" description="Gly residues" evidence="11">
    <location>
        <begin position="752"/>
        <end position="768"/>
    </location>
</feature>
<name>A0A6I3SVB2_9BURK</name>
<dbReference type="PANTHER" id="PTHR30069">
    <property type="entry name" value="TONB-DEPENDENT OUTER MEMBRANE RECEPTOR"/>
    <property type="match status" value="1"/>
</dbReference>
<dbReference type="Pfam" id="PF14905">
    <property type="entry name" value="OMP_b-brl_3"/>
    <property type="match status" value="1"/>
</dbReference>
<feature type="chain" id="PRO_5026129770" evidence="12">
    <location>
        <begin position="31"/>
        <end position="768"/>
    </location>
</feature>
<dbReference type="Gene3D" id="2.170.130.10">
    <property type="entry name" value="TonB-dependent receptor, plug domain"/>
    <property type="match status" value="1"/>
</dbReference>
<dbReference type="GO" id="GO:0009279">
    <property type="term" value="C:cell outer membrane"/>
    <property type="evidence" value="ECO:0007669"/>
    <property type="project" value="UniProtKB-SubCell"/>
</dbReference>
<reference evidence="18" key="2">
    <citation type="journal article" date="2019" name="Int. J. Syst. Evol. Microbiol.">
        <title>The Global Catalogue of Microorganisms (GCM) 10K type strain sequencing project: providing services to taxonomists for standard genome sequencing and annotation.</title>
        <authorList>
            <consortium name="The Broad Institute Genomics Platform"/>
            <consortium name="The Broad Institute Genome Sequencing Center for Infectious Disease"/>
            <person name="Wu L."/>
            <person name="Ma J."/>
        </authorList>
    </citation>
    <scope>NUCLEOTIDE SEQUENCE [LARGE SCALE GENOMIC DNA]</scope>
    <source>
        <strain evidence="18">CGMCC 1.15931</strain>
    </source>
</reference>
<proteinExistence type="inferred from homology"/>
<evidence type="ECO:0000256" key="10">
    <source>
        <dbReference type="PROSITE-ProRule" id="PRU01360"/>
    </source>
</evidence>
<evidence type="ECO:0000256" key="11">
    <source>
        <dbReference type="SAM" id="MobiDB-lite"/>
    </source>
</evidence>
<evidence type="ECO:0000259" key="13">
    <source>
        <dbReference type="Pfam" id="PF07715"/>
    </source>
</evidence>
<dbReference type="EMBL" id="WNKZ01000005">
    <property type="protein sequence ID" value="MTV51737.1"/>
    <property type="molecule type" value="Genomic_DNA"/>
</dbReference>
<feature type="compositionally biased region" description="Low complexity" evidence="11">
    <location>
        <begin position="89"/>
        <end position="98"/>
    </location>
</feature>
<dbReference type="EMBL" id="BMKG01000016">
    <property type="protein sequence ID" value="GGC11928.1"/>
    <property type="molecule type" value="Genomic_DNA"/>
</dbReference>
<dbReference type="PANTHER" id="PTHR30069:SF29">
    <property type="entry name" value="HEMOGLOBIN AND HEMOGLOBIN-HAPTOGLOBIN-BINDING PROTEIN 1-RELATED"/>
    <property type="match status" value="1"/>
</dbReference>
<evidence type="ECO:0000313" key="16">
    <source>
        <dbReference type="EMBL" id="MTV51737.1"/>
    </source>
</evidence>
<dbReference type="GO" id="GO:0015344">
    <property type="term" value="F:siderophore uptake transmembrane transporter activity"/>
    <property type="evidence" value="ECO:0007669"/>
    <property type="project" value="TreeGrafter"/>
</dbReference>
<evidence type="ECO:0000256" key="8">
    <source>
        <dbReference type="ARBA" id="ARBA00023170"/>
    </source>
</evidence>
<evidence type="ECO:0000256" key="9">
    <source>
        <dbReference type="ARBA" id="ARBA00023237"/>
    </source>
</evidence>
<keyword evidence="5 10" id="KW-0812">Transmembrane</keyword>
<evidence type="ECO:0000259" key="14">
    <source>
        <dbReference type="Pfam" id="PF14905"/>
    </source>
</evidence>
<reference evidence="15" key="1">
    <citation type="journal article" date="2014" name="Int. J. Syst. Evol. Microbiol.">
        <title>Complete genome of a new Firmicutes species belonging to the dominant human colonic microbiota ('Ruminococcus bicirculans') reveals two chromosomes and a selective capacity to utilize plant glucans.</title>
        <authorList>
            <consortium name="NISC Comparative Sequencing Program"/>
            <person name="Wegmann U."/>
            <person name="Louis P."/>
            <person name="Goesmann A."/>
            <person name="Henrissat B."/>
            <person name="Duncan S.H."/>
            <person name="Flint H.J."/>
        </authorList>
    </citation>
    <scope>NUCLEOTIDE SEQUENCE</scope>
    <source>
        <strain evidence="15">CGMCC 1.15931</strain>
    </source>
</reference>
<dbReference type="Gene3D" id="2.40.170.20">
    <property type="entry name" value="TonB-dependent receptor, beta-barrel domain"/>
    <property type="match status" value="1"/>
</dbReference>
<dbReference type="AlphaFoldDB" id="A0A6I3SVB2"/>
<accession>A0A6I3SVB2</accession>
<reference evidence="16 17" key="3">
    <citation type="submission" date="2019-11" db="EMBL/GenBank/DDBJ databases">
        <title>Type strains purchased from KCTC, JCM and DSMZ.</title>
        <authorList>
            <person name="Lu H."/>
        </authorList>
    </citation>
    <scope>NUCLEOTIDE SEQUENCE [LARGE SCALE GENOMIC DNA]</scope>
    <source>
        <strain evidence="16 17">KCTC 52429</strain>
    </source>
</reference>
<feature type="signal peptide" evidence="12">
    <location>
        <begin position="1"/>
        <end position="30"/>
    </location>
</feature>
<comment type="caution">
    <text evidence="16">The sequence shown here is derived from an EMBL/GenBank/DDBJ whole genome shotgun (WGS) entry which is preliminary data.</text>
</comment>
<evidence type="ECO:0000256" key="3">
    <source>
        <dbReference type="ARBA" id="ARBA00022448"/>
    </source>
</evidence>
<feature type="domain" description="TonB-dependent receptor plug" evidence="13">
    <location>
        <begin position="90"/>
        <end position="172"/>
    </location>
</feature>
<keyword evidence="9 10" id="KW-0998">Cell outer membrane</keyword>
<feature type="region of interest" description="Disordered" evidence="11">
    <location>
        <begin position="29"/>
        <end position="98"/>
    </location>
</feature>
<evidence type="ECO:0000313" key="17">
    <source>
        <dbReference type="Proteomes" id="UP000430634"/>
    </source>
</evidence>
<keyword evidence="3 10" id="KW-0813">Transport</keyword>
<evidence type="ECO:0000313" key="18">
    <source>
        <dbReference type="Proteomes" id="UP000622638"/>
    </source>
</evidence>
<evidence type="ECO:0000256" key="1">
    <source>
        <dbReference type="ARBA" id="ARBA00004571"/>
    </source>
</evidence>
<feature type="domain" description="Outer membrane protein beta-barrel" evidence="14">
    <location>
        <begin position="334"/>
        <end position="732"/>
    </location>
</feature>
<feature type="compositionally biased region" description="Basic and acidic residues" evidence="11">
    <location>
        <begin position="222"/>
        <end position="246"/>
    </location>
</feature>
<feature type="region of interest" description="Disordered" evidence="11">
    <location>
        <begin position="220"/>
        <end position="262"/>
    </location>
</feature>
<feature type="compositionally biased region" description="Basic and acidic residues" evidence="11">
    <location>
        <begin position="75"/>
        <end position="88"/>
    </location>
</feature>
<dbReference type="InterPro" id="IPR036942">
    <property type="entry name" value="Beta-barrel_TonB_sf"/>
</dbReference>
<dbReference type="PROSITE" id="PS52016">
    <property type="entry name" value="TONB_DEPENDENT_REC_3"/>
    <property type="match status" value="1"/>
</dbReference>
<evidence type="ECO:0000256" key="4">
    <source>
        <dbReference type="ARBA" id="ARBA00022452"/>
    </source>
</evidence>
<reference evidence="15" key="4">
    <citation type="submission" date="2024-05" db="EMBL/GenBank/DDBJ databases">
        <authorList>
            <person name="Sun Q."/>
            <person name="Zhou Y."/>
        </authorList>
    </citation>
    <scope>NUCLEOTIDE SEQUENCE</scope>
    <source>
        <strain evidence="15">CGMCC 1.15931</strain>
    </source>
</reference>
<dbReference type="RefSeq" id="WP_155469080.1">
    <property type="nucleotide sequence ID" value="NZ_BMKG01000016.1"/>
</dbReference>
<keyword evidence="8 16" id="KW-0675">Receptor</keyword>
<evidence type="ECO:0000313" key="15">
    <source>
        <dbReference type="EMBL" id="GGC11928.1"/>
    </source>
</evidence>
<dbReference type="InterPro" id="IPR037066">
    <property type="entry name" value="Plug_dom_sf"/>
</dbReference>
<dbReference type="InterPro" id="IPR039426">
    <property type="entry name" value="TonB-dep_rcpt-like"/>
</dbReference>
<comment type="subcellular location">
    <subcellularLocation>
        <location evidence="1 10">Cell outer membrane</location>
        <topology evidence="1 10">Multi-pass membrane protein</topology>
    </subcellularLocation>
</comment>
<evidence type="ECO:0000256" key="2">
    <source>
        <dbReference type="ARBA" id="ARBA00009810"/>
    </source>
</evidence>
<comment type="similarity">
    <text evidence="2 10">Belongs to the TonB-dependent receptor family.</text>
</comment>
<dbReference type="Pfam" id="PF07715">
    <property type="entry name" value="Plug"/>
    <property type="match status" value="1"/>
</dbReference>
<feature type="region of interest" description="Disordered" evidence="11">
    <location>
        <begin position="355"/>
        <end position="375"/>
    </location>
</feature>
<evidence type="ECO:0000256" key="7">
    <source>
        <dbReference type="ARBA" id="ARBA00023136"/>
    </source>
</evidence>
<dbReference type="Proteomes" id="UP000622638">
    <property type="component" value="Unassembled WGS sequence"/>
</dbReference>
<sequence>MTTTHNTRYRRRAALALLAPALIWQGAAQAQQTDSTTPARTAPAPAPATTPAPVTTVKPDEAPLAGSVTVAGERPTNRIDRQAYDVKADASSSNSSAADALNNVPSVAVDPDGAVTLRGSSNVQILVDGKPSAMMQGENRGAALQSIPADDIETVEVINNPGAQFGNEGGGGPILNLVMRRSRKPGGFGTVNANAGTAGRYNSSAFGTYNEGRWGFQGGVNVRHDGRNSTADTVRDRISPTGERSHSTQQSRSEGLNDMGGLNGTVTYNLGENDTLAASVSYHRRSNDQRGTDRYRTEDEAGLPTEDYVRDTRREGSSINTGWGARWDHKGTLPGETLKTDLRVSSSTNESTNNFANVYSMGSGRDPLSRQDNGSGSRIVDLTGDYERPDSHGVLKVGYKVARNSSTSDTLYTNIDPFSFGESVNPARSNSYRLREMVVAGYGSYQLRLNERWGVLGGLRVEHTDLDIAQLTSGVEAGNSYTNVIPSAFATYKVSDDTNLRFSYSHRIRRPNAGDLNPYVIYRDEFNVSSGNPKLKPTQTDSIEVGYETRFGKVETNLRGYFRKERDAILERKYFISDTVLLTTRDNLGTNRAGGLEFTVSGKVLPTLTVNANGNLARTEQTQVDTDGGQTRRTASSLSGQFRVNWQATPTDTIQAAVQAQGKQLTGQGYREPNATLNLTYRRALTPALALVLNVTDVFDRNKIETITETDLLNERSIRRAQGRIAYLGLSYRFGGTQGQKGDEGQGFRPRGPGGPGGPGPGGFNGPM</sequence>
<evidence type="ECO:0000256" key="5">
    <source>
        <dbReference type="ARBA" id="ARBA00022692"/>
    </source>
</evidence>
<organism evidence="16 17">
    <name type="scientific">Pseudoduganella buxea</name>
    <dbReference type="NCBI Taxonomy" id="1949069"/>
    <lineage>
        <taxon>Bacteria</taxon>
        <taxon>Pseudomonadati</taxon>
        <taxon>Pseudomonadota</taxon>
        <taxon>Betaproteobacteria</taxon>
        <taxon>Burkholderiales</taxon>
        <taxon>Oxalobacteraceae</taxon>
        <taxon>Telluria group</taxon>
        <taxon>Pseudoduganella</taxon>
    </lineage>
</organism>
<evidence type="ECO:0000256" key="12">
    <source>
        <dbReference type="SAM" id="SignalP"/>
    </source>
</evidence>
<keyword evidence="6 12" id="KW-0732">Signal</keyword>
<dbReference type="Proteomes" id="UP000430634">
    <property type="component" value="Unassembled WGS sequence"/>
</dbReference>